<dbReference type="AlphaFoldDB" id="A0AA36NAT8"/>
<keyword evidence="4" id="KW-1185">Reference proteome</keyword>
<evidence type="ECO:0000313" key="3">
    <source>
        <dbReference type="EMBL" id="CAJ1400357.1"/>
    </source>
</evidence>
<organism evidence="3 4">
    <name type="scientific">Effrenium voratum</name>
    <dbReference type="NCBI Taxonomy" id="2562239"/>
    <lineage>
        <taxon>Eukaryota</taxon>
        <taxon>Sar</taxon>
        <taxon>Alveolata</taxon>
        <taxon>Dinophyceae</taxon>
        <taxon>Suessiales</taxon>
        <taxon>Symbiodiniaceae</taxon>
        <taxon>Effrenium</taxon>
    </lineage>
</organism>
<comment type="caution">
    <text evidence="3">The sequence shown here is derived from an EMBL/GenBank/DDBJ whole genome shotgun (WGS) entry which is preliminary data.</text>
</comment>
<dbReference type="GO" id="GO:0005524">
    <property type="term" value="F:ATP binding"/>
    <property type="evidence" value="ECO:0007669"/>
    <property type="project" value="UniProtKB-UniRule"/>
</dbReference>
<gene>
    <name evidence="3" type="ORF">EVOR1521_LOCUS23702</name>
</gene>
<dbReference type="PROSITE" id="PS50975">
    <property type="entry name" value="ATP_GRASP"/>
    <property type="match status" value="1"/>
</dbReference>
<evidence type="ECO:0000313" key="4">
    <source>
        <dbReference type="Proteomes" id="UP001178507"/>
    </source>
</evidence>
<evidence type="ECO:0000256" key="1">
    <source>
        <dbReference type="PROSITE-ProRule" id="PRU00409"/>
    </source>
</evidence>
<name>A0AA36NAT8_9DINO</name>
<dbReference type="Proteomes" id="UP001178507">
    <property type="component" value="Unassembled WGS sequence"/>
</dbReference>
<accession>A0AA36NAT8</accession>
<keyword evidence="1" id="KW-0067">ATP-binding</keyword>
<dbReference type="GO" id="GO:0046872">
    <property type="term" value="F:metal ion binding"/>
    <property type="evidence" value="ECO:0007669"/>
    <property type="project" value="InterPro"/>
</dbReference>
<dbReference type="EMBL" id="CAUJNA010003369">
    <property type="protein sequence ID" value="CAJ1400357.1"/>
    <property type="molecule type" value="Genomic_DNA"/>
</dbReference>
<dbReference type="InterPro" id="IPR011761">
    <property type="entry name" value="ATP-grasp"/>
</dbReference>
<keyword evidence="1" id="KW-0547">Nucleotide-binding</keyword>
<reference evidence="3" key="1">
    <citation type="submission" date="2023-08" db="EMBL/GenBank/DDBJ databases">
        <authorList>
            <person name="Chen Y."/>
            <person name="Shah S."/>
            <person name="Dougan E. K."/>
            <person name="Thang M."/>
            <person name="Chan C."/>
        </authorList>
    </citation>
    <scope>NUCLEOTIDE SEQUENCE</scope>
</reference>
<proteinExistence type="predicted"/>
<protein>
    <recommendedName>
        <fullName evidence="2">ATP-grasp domain-containing protein</fullName>
    </recommendedName>
</protein>
<dbReference type="SUPFAM" id="SSF56059">
    <property type="entry name" value="Glutathione synthetase ATP-binding domain-like"/>
    <property type="match status" value="1"/>
</dbReference>
<evidence type="ECO:0000259" key="2">
    <source>
        <dbReference type="PROSITE" id="PS50975"/>
    </source>
</evidence>
<sequence length="604" mass="68598">MWDDSMEAVPDFQGPYPAGDAASSQVAPKVLCCIWGELRGVLATLDSLRAMLLEPLSADLLAVAQRQLLDDEQRLTALSSSRLVGAKLYEKPSPETFFGEHYEYMSQVRGNWLNAGNTQVLINHKMLADYLRSQNMYEKYDLFVFTRSDLLHLLPFPGAADLRRCLGRTDVLTQAGHEFGGVNYNFAIMQSAVAEQYLTAPYDTIVSRSLPNRQKVYNIELFWRVILAQKSIRNLRMPVTCFVTGESVEDRTSWRKIRHSEEHDVIYKYQAQMEEAFRNLEIWKQHPEWTVLRPPLGLQVTEVHGQARRLFGLHFAAEVPDRSVASKAEGSEELEETVRFHCVPKKGWDRYFRGMHCQACNTINWKGSGGLPQPPQSGCWLLPTSDVAATAVAQQQEALKALGWRVVSSTPEVLKSLGNKVGLQDFAKANGLMDFLPRRYASAECAEFPCILKKAYGEFGKECCIVNSTEEVHQVAKEGLGSQWVLQELIRGRCEVSTTVLVDCGVILDEVSTCYEYDSEVYVWPRCRRISKHVHHVPDDHLQIFQLFLQDYRGICNFNYKVCDSGQLSIFELNTRIGGDLAVDAPRDRAKRLFEKLDEHFHCP</sequence>
<feature type="domain" description="ATP-grasp" evidence="2">
    <location>
        <begin position="411"/>
        <end position="602"/>
    </location>
</feature>